<proteinExistence type="predicted"/>
<gene>
    <name evidence="2" type="ORF">SR858_27130</name>
</gene>
<dbReference type="EMBL" id="CP140152">
    <property type="protein sequence ID" value="WQH04670.1"/>
    <property type="molecule type" value="Genomic_DNA"/>
</dbReference>
<dbReference type="RefSeq" id="WP_154820073.1">
    <property type="nucleotide sequence ID" value="NZ_CP140152.1"/>
</dbReference>
<sequence>MPSPSSLLLLALGCCLAAPGSAQPCPAGIPPGLSAVPVASNVASAGLGLDIRQVQGKEDLATILDRTEQQWRAAGHAVRRDATAGWQVLSALGGDCLVTLQLVPQGSKGSFGYLSRGRKATASLRAVTPAALGVPLPPGAALASSVASNDDGRRGVTMALHSRMPVPQLRQFYMQQLAAGGWRATRAHDIDDRQRGAGMTFITAQRDRRQISIVIWPDGPSQIILTAVEAL</sequence>
<feature type="signal peptide" evidence="1">
    <location>
        <begin position="1"/>
        <end position="22"/>
    </location>
</feature>
<protein>
    <submittedName>
        <fullName evidence="2">Uncharacterized protein</fullName>
    </submittedName>
</protein>
<organism evidence="2 3">
    <name type="scientific">Duganella zoogloeoides</name>
    <dbReference type="NCBI Taxonomy" id="75659"/>
    <lineage>
        <taxon>Bacteria</taxon>
        <taxon>Pseudomonadati</taxon>
        <taxon>Pseudomonadota</taxon>
        <taxon>Betaproteobacteria</taxon>
        <taxon>Burkholderiales</taxon>
        <taxon>Oxalobacteraceae</taxon>
        <taxon>Telluria group</taxon>
        <taxon>Duganella</taxon>
    </lineage>
</organism>
<evidence type="ECO:0000313" key="2">
    <source>
        <dbReference type="EMBL" id="WQH04670.1"/>
    </source>
</evidence>
<reference evidence="2 3" key="1">
    <citation type="submission" date="2023-11" db="EMBL/GenBank/DDBJ databases">
        <title>MicrobeMod: A computational toolkit for identifying prokaryotic methylation and restriction-modification with nanopore sequencing.</title>
        <authorList>
            <person name="Crits-Christoph A."/>
            <person name="Kang S.C."/>
            <person name="Lee H."/>
            <person name="Ostrov N."/>
        </authorList>
    </citation>
    <scope>NUCLEOTIDE SEQUENCE [LARGE SCALE GENOMIC DNA]</scope>
    <source>
        <strain evidence="2 3">ATCC 25935</strain>
    </source>
</reference>
<dbReference type="Proteomes" id="UP001326110">
    <property type="component" value="Chromosome"/>
</dbReference>
<accession>A0ABZ0XZY7</accession>
<dbReference type="GeneID" id="43165659"/>
<name>A0ABZ0XZY7_9BURK</name>
<feature type="chain" id="PRO_5045584862" evidence="1">
    <location>
        <begin position="23"/>
        <end position="231"/>
    </location>
</feature>
<keyword evidence="3" id="KW-1185">Reference proteome</keyword>
<keyword evidence="1" id="KW-0732">Signal</keyword>
<evidence type="ECO:0000313" key="3">
    <source>
        <dbReference type="Proteomes" id="UP001326110"/>
    </source>
</evidence>
<evidence type="ECO:0000256" key="1">
    <source>
        <dbReference type="SAM" id="SignalP"/>
    </source>
</evidence>